<evidence type="ECO:0000313" key="1">
    <source>
        <dbReference type="EMBL" id="KAJ7669755.1"/>
    </source>
</evidence>
<dbReference type="EMBL" id="JARKIE010000184">
    <property type="protein sequence ID" value="KAJ7669755.1"/>
    <property type="molecule type" value="Genomic_DNA"/>
</dbReference>
<organism evidence="1 2">
    <name type="scientific">Mycena rosella</name>
    <name type="common">Pink bonnet</name>
    <name type="synonym">Agaricus rosellus</name>
    <dbReference type="NCBI Taxonomy" id="1033263"/>
    <lineage>
        <taxon>Eukaryota</taxon>
        <taxon>Fungi</taxon>
        <taxon>Dikarya</taxon>
        <taxon>Basidiomycota</taxon>
        <taxon>Agaricomycotina</taxon>
        <taxon>Agaricomycetes</taxon>
        <taxon>Agaricomycetidae</taxon>
        <taxon>Agaricales</taxon>
        <taxon>Marasmiineae</taxon>
        <taxon>Mycenaceae</taxon>
        <taxon>Mycena</taxon>
    </lineage>
</organism>
<sequence>MDHNTDEKIRHVVDSQMKSFTVIAIAPRISTIANYDKILVLDSGSIAEFDDPTVLLSNPSRALLGWLLLKVFTTPTLFPRAPRSRDSAMERSWLLQRSRNV</sequence>
<proteinExistence type="predicted"/>
<evidence type="ECO:0000313" key="2">
    <source>
        <dbReference type="Proteomes" id="UP001221757"/>
    </source>
</evidence>
<keyword evidence="2" id="KW-1185">Reference proteome</keyword>
<dbReference type="Proteomes" id="UP001221757">
    <property type="component" value="Unassembled WGS sequence"/>
</dbReference>
<name>A0AAD7CYK9_MYCRO</name>
<dbReference type="Gene3D" id="3.40.50.300">
    <property type="entry name" value="P-loop containing nucleotide triphosphate hydrolases"/>
    <property type="match status" value="1"/>
</dbReference>
<dbReference type="SUPFAM" id="SSF52540">
    <property type="entry name" value="P-loop containing nucleoside triphosphate hydrolases"/>
    <property type="match status" value="1"/>
</dbReference>
<protein>
    <submittedName>
        <fullName evidence="1">Uncharacterized protein</fullName>
    </submittedName>
</protein>
<gene>
    <name evidence="1" type="ORF">B0H17DRAFT_205872</name>
</gene>
<dbReference type="AlphaFoldDB" id="A0AAD7CYK9"/>
<reference evidence="1" key="1">
    <citation type="submission" date="2023-03" db="EMBL/GenBank/DDBJ databases">
        <title>Massive genome expansion in bonnet fungi (Mycena s.s.) driven by repeated elements and novel gene families across ecological guilds.</title>
        <authorList>
            <consortium name="Lawrence Berkeley National Laboratory"/>
            <person name="Harder C.B."/>
            <person name="Miyauchi S."/>
            <person name="Viragh M."/>
            <person name="Kuo A."/>
            <person name="Thoen E."/>
            <person name="Andreopoulos B."/>
            <person name="Lu D."/>
            <person name="Skrede I."/>
            <person name="Drula E."/>
            <person name="Henrissat B."/>
            <person name="Morin E."/>
            <person name="Kohler A."/>
            <person name="Barry K."/>
            <person name="LaButti K."/>
            <person name="Morin E."/>
            <person name="Salamov A."/>
            <person name="Lipzen A."/>
            <person name="Mereny Z."/>
            <person name="Hegedus B."/>
            <person name="Baldrian P."/>
            <person name="Stursova M."/>
            <person name="Weitz H."/>
            <person name="Taylor A."/>
            <person name="Grigoriev I.V."/>
            <person name="Nagy L.G."/>
            <person name="Martin F."/>
            <person name="Kauserud H."/>
        </authorList>
    </citation>
    <scope>NUCLEOTIDE SEQUENCE</scope>
    <source>
        <strain evidence="1">CBHHK067</strain>
    </source>
</reference>
<comment type="caution">
    <text evidence="1">The sequence shown here is derived from an EMBL/GenBank/DDBJ whole genome shotgun (WGS) entry which is preliminary data.</text>
</comment>
<accession>A0AAD7CYK9</accession>
<dbReference type="InterPro" id="IPR027417">
    <property type="entry name" value="P-loop_NTPase"/>
</dbReference>